<keyword evidence="3" id="KW-0804">Transcription</keyword>
<dbReference type="Pfam" id="PF07729">
    <property type="entry name" value="FCD"/>
    <property type="match status" value="1"/>
</dbReference>
<dbReference type="InterPro" id="IPR036390">
    <property type="entry name" value="WH_DNA-bd_sf"/>
</dbReference>
<dbReference type="Gene3D" id="1.10.10.10">
    <property type="entry name" value="Winged helix-like DNA-binding domain superfamily/Winged helix DNA-binding domain"/>
    <property type="match status" value="1"/>
</dbReference>
<dbReference type="InterPro" id="IPR000524">
    <property type="entry name" value="Tscrpt_reg_HTH_GntR"/>
</dbReference>
<evidence type="ECO:0000313" key="7">
    <source>
        <dbReference type="Proteomes" id="UP000065220"/>
    </source>
</evidence>
<keyword evidence="4" id="KW-0175">Coiled coil</keyword>
<name>A0A0X8JED0_ACTRD</name>
<keyword evidence="1" id="KW-0805">Transcription regulation</keyword>
<dbReference type="AlphaFoldDB" id="A0A0X8JED0"/>
<sequence length="237" mass="25356">MPATDRSAEVLDALGRAVVGGALAEGAAITLESIQAEHGVSRSVARDCVKTLESLGLVVPRRRVGVVVRPRDQWQALAPQVIRWQLDVDPRGPKLGALTELRAAVEPVAAASAARRATEDQRSRLLALAAAIHEQGSHGGVSTYLEADTEFHRLILSASQNDAFAALTGVMTEVLRGRARLGGDIDIPKAEALELHERVARAIAEGDAEDAEEAMRALVSEVRRLLLDRGLRGYARS</sequence>
<evidence type="ECO:0000256" key="1">
    <source>
        <dbReference type="ARBA" id="ARBA00023015"/>
    </source>
</evidence>
<keyword evidence="2" id="KW-0238">DNA-binding</keyword>
<dbReference type="InterPro" id="IPR036388">
    <property type="entry name" value="WH-like_DNA-bd_sf"/>
</dbReference>
<dbReference type="KEGG" id="ard:AXF14_06460"/>
<accession>A0A0X8JED0</accession>
<dbReference type="SMART" id="SM00345">
    <property type="entry name" value="HTH_GNTR"/>
    <property type="match status" value="1"/>
</dbReference>
<dbReference type="PANTHER" id="PTHR43537">
    <property type="entry name" value="TRANSCRIPTIONAL REGULATOR, GNTR FAMILY"/>
    <property type="match status" value="1"/>
</dbReference>
<evidence type="ECO:0000256" key="2">
    <source>
        <dbReference type="ARBA" id="ARBA00023125"/>
    </source>
</evidence>
<dbReference type="PROSITE" id="PS50949">
    <property type="entry name" value="HTH_GNTR"/>
    <property type="match status" value="1"/>
</dbReference>
<dbReference type="InterPro" id="IPR011711">
    <property type="entry name" value="GntR_C"/>
</dbReference>
<evidence type="ECO:0000259" key="5">
    <source>
        <dbReference type="PROSITE" id="PS50949"/>
    </source>
</evidence>
<dbReference type="Pfam" id="PF00392">
    <property type="entry name" value="GntR"/>
    <property type="match status" value="1"/>
</dbReference>
<evidence type="ECO:0000256" key="3">
    <source>
        <dbReference type="ARBA" id="ARBA00023163"/>
    </source>
</evidence>
<dbReference type="STRING" id="111015.AXF14_06460"/>
<reference evidence="7" key="1">
    <citation type="submission" date="2016-02" db="EMBL/GenBank/DDBJ databases">
        <authorList>
            <person name="Holder M.E."/>
            <person name="Ajami N.J."/>
            <person name="Petrosino J.F."/>
        </authorList>
    </citation>
    <scope>NUCLEOTIDE SEQUENCE [LARGE SCALE GENOMIC DNA]</scope>
    <source>
        <strain evidence="7">CCUG 36733</strain>
    </source>
</reference>
<dbReference type="EMBL" id="CP014228">
    <property type="protein sequence ID" value="AMD87293.1"/>
    <property type="molecule type" value="Genomic_DNA"/>
</dbReference>
<dbReference type="SUPFAM" id="SSF48008">
    <property type="entry name" value="GntR ligand-binding domain-like"/>
    <property type="match status" value="1"/>
</dbReference>
<keyword evidence="7" id="KW-1185">Reference proteome</keyword>
<evidence type="ECO:0000313" key="6">
    <source>
        <dbReference type="EMBL" id="AMD87293.1"/>
    </source>
</evidence>
<dbReference type="OrthoDB" id="4164516at2"/>
<dbReference type="SUPFAM" id="SSF46785">
    <property type="entry name" value="Winged helix' DNA-binding domain"/>
    <property type="match status" value="1"/>
</dbReference>
<dbReference type="PANTHER" id="PTHR43537:SF44">
    <property type="entry name" value="GNTR FAMILY REGULATORY PROTEIN"/>
    <property type="match status" value="1"/>
</dbReference>
<organism evidence="6 7">
    <name type="scientific">Actinomyces radicidentis</name>
    <dbReference type="NCBI Taxonomy" id="111015"/>
    <lineage>
        <taxon>Bacteria</taxon>
        <taxon>Bacillati</taxon>
        <taxon>Actinomycetota</taxon>
        <taxon>Actinomycetes</taxon>
        <taxon>Actinomycetales</taxon>
        <taxon>Actinomycetaceae</taxon>
        <taxon>Actinomyces</taxon>
    </lineage>
</organism>
<dbReference type="Proteomes" id="UP000065220">
    <property type="component" value="Chromosome"/>
</dbReference>
<feature type="domain" description="HTH gntR-type" evidence="5">
    <location>
        <begin position="4"/>
        <end position="71"/>
    </location>
</feature>
<dbReference type="GO" id="GO:0003677">
    <property type="term" value="F:DNA binding"/>
    <property type="evidence" value="ECO:0007669"/>
    <property type="project" value="UniProtKB-KW"/>
</dbReference>
<dbReference type="RefSeq" id="WP_067941816.1">
    <property type="nucleotide sequence ID" value="NZ_CP014228.1"/>
</dbReference>
<gene>
    <name evidence="6" type="ORF">AXF14_06460</name>
</gene>
<dbReference type="InterPro" id="IPR008920">
    <property type="entry name" value="TF_FadR/GntR_C"/>
</dbReference>
<dbReference type="GO" id="GO:0003700">
    <property type="term" value="F:DNA-binding transcription factor activity"/>
    <property type="evidence" value="ECO:0007669"/>
    <property type="project" value="InterPro"/>
</dbReference>
<dbReference type="SMART" id="SM00895">
    <property type="entry name" value="FCD"/>
    <property type="match status" value="1"/>
</dbReference>
<evidence type="ECO:0000256" key="4">
    <source>
        <dbReference type="SAM" id="Coils"/>
    </source>
</evidence>
<dbReference type="Gene3D" id="1.20.120.530">
    <property type="entry name" value="GntR ligand-binding domain-like"/>
    <property type="match status" value="1"/>
</dbReference>
<feature type="coiled-coil region" evidence="4">
    <location>
        <begin position="201"/>
        <end position="228"/>
    </location>
</feature>
<proteinExistence type="predicted"/>
<protein>
    <submittedName>
        <fullName evidence="6">Transcriptional regulator</fullName>
    </submittedName>
</protein>